<evidence type="ECO:0000313" key="2">
    <source>
        <dbReference type="Proteomes" id="UP000887159"/>
    </source>
</evidence>
<proteinExistence type="predicted"/>
<keyword evidence="2" id="KW-1185">Reference proteome</keyword>
<dbReference type="InterPro" id="IPR036397">
    <property type="entry name" value="RNaseH_sf"/>
</dbReference>
<name>A0A8X6RSX6_TRICX</name>
<comment type="caution">
    <text evidence="1">The sequence shown here is derived from an EMBL/GenBank/DDBJ whole genome shotgun (WGS) entry which is preliminary data.</text>
</comment>
<dbReference type="AlphaFoldDB" id="A0A8X6RSX6"/>
<dbReference type="EMBL" id="BMAU01021215">
    <property type="protein sequence ID" value="GFX99980.1"/>
    <property type="molecule type" value="Genomic_DNA"/>
</dbReference>
<sequence length="106" mass="11785">MTSCNHMCWHSCNGSQEPFFNKTMLDLIRQGCHKTVFALLLPVLGLPDPQICLQSCISGIASLNELKARLQQIWSEISQDITQNLYASMPDRIAPCIRARGGSTGY</sequence>
<accession>A0A8X6RSX6</accession>
<evidence type="ECO:0000313" key="1">
    <source>
        <dbReference type="EMBL" id="GFX99980.1"/>
    </source>
</evidence>
<dbReference type="Proteomes" id="UP000887159">
    <property type="component" value="Unassembled WGS sequence"/>
</dbReference>
<dbReference type="Gene3D" id="3.30.420.10">
    <property type="entry name" value="Ribonuclease H-like superfamily/Ribonuclease H"/>
    <property type="match status" value="1"/>
</dbReference>
<organism evidence="1 2">
    <name type="scientific">Trichonephila clavipes</name>
    <name type="common">Golden silk orbweaver</name>
    <name type="synonym">Nephila clavipes</name>
    <dbReference type="NCBI Taxonomy" id="2585209"/>
    <lineage>
        <taxon>Eukaryota</taxon>
        <taxon>Metazoa</taxon>
        <taxon>Ecdysozoa</taxon>
        <taxon>Arthropoda</taxon>
        <taxon>Chelicerata</taxon>
        <taxon>Arachnida</taxon>
        <taxon>Araneae</taxon>
        <taxon>Araneomorphae</taxon>
        <taxon>Entelegynae</taxon>
        <taxon>Araneoidea</taxon>
        <taxon>Nephilidae</taxon>
        <taxon>Trichonephila</taxon>
    </lineage>
</organism>
<dbReference type="GO" id="GO:0003676">
    <property type="term" value="F:nucleic acid binding"/>
    <property type="evidence" value="ECO:0007669"/>
    <property type="project" value="InterPro"/>
</dbReference>
<protein>
    <submittedName>
        <fullName evidence="1">Uncharacterized protein</fullName>
    </submittedName>
</protein>
<gene>
    <name evidence="1" type="primary">NCL1_32620</name>
    <name evidence="1" type="ORF">TNCV_260171</name>
</gene>
<reference evidence="1" key="1">
    <citation type="submission" date="2020-08" db="EMBL/GenBank/DDBJ databases">
        <title>Multicomponent nature underlies the extraordinary mechanical properties of spider dragline silk.</title>
        <authorList>
            <person name="Kono N."/>
            <person name="Nakamura H."/>
            <person name="Mori M."/>
            <person name="Yoshida Y."/>
            <person name="Ohtoshi R."/>
            <person name="Malay A.D."/>
            <person name="Moran D.A.P."/>
            <person name="Tomita M."/>
            <person name="Numata K."/>
            <person name="Arakawa K."/>
        </authorList>
    </citation>
    <scope>NUCLEOTIDE SEQUENCE</scope>
</reference>